<dbReference type="SUPFAM" id="SSF48452">
    <property type="entry name" value="TPR-like"/>
    <property type="match status" value="1"/>
</dbReference>
<evidence type="ECO:0000256" key="1">
    <source>
        <dbReference type="ARBA" id="ARBA00004442"/>
    </source>
</evidence>
<keyword evidence="9" id="KW-1185">Reference proteome</keyword>
<gene>
    <name evidence="8" type="ORF">SAMN04489864_102457</name>
</gene>
<evidence type="ECO:0000256" key="5">
    <source>
        <dbReference type="ARBA" id="ARBA00023237"/>
    </source>
</evidence>
<dbReference type="InterPro" id="IPR011990">
    <property type="entry name" value="TPR-like_helical_dom_sf"/>
</dbReference>
<dbReference type="EMBL" id="FOPP01000002">
    <property type="protein sequence ID" value="SFG83140.1"/>
    <property type="molecule type" value="Genomic_DNA"/>
</dbReference>
<comment type="subcellular location">
    <subcellularLocation>
        <location evidence="1">Cell outer membrane</location>
    </subcellularLocation>
</comment>
<keyword evidence="3" id="KW-0732">Signal</keyword>
<organism evidence="8 9">
    <name type="scientific">Pedobacter insulae</name>
    <dbReference type="NCBI Taxonomy" id="414048"/>
    <lineage>
        <taxon>Bacteria</taxon>
        <taxon>Pseudomonadati</taxon>
        <taxon>Bacteroidota</taxon>
        <taxon>Sphingobacteriia</taxon>
        <taxon>Sphingobacteriales</taxon>
        <taxon>Sphingobacteriaceae</taxon>
        <taxon>Pedobacter</taxon>
    </lineage>
</organism>
<protein>
    <submittedName>
        <fullName evidence="8">Starch-binding associating with outer membrane</fullName>
    </submittedName>
</protein>
<dbReference type="Proteomes" id="UP000199666">
    <property type="component" value="Unassembled WGS sequence"/>
</dbReference>
<evidence type="ECO:0000256" key="3">
    <source>
        <dbReference type="ARBA" id="ARBA00022729"/>
    </source>
</evidence>
<evidence type="ECO:0000313" key="9">
    <source>
        <dbReference type="Proteomes" id="UP000199666"/>
    </source>
</evidence>
<dbReference type="STRING" id="414048.SAMN04489864_102457"/>
<name>A0A1I2V1X7_9SPHI</name>
<sequence>MLLYRQKIMRLNKIIITAIFAATLGLTSCEKLDRFPETNFSDVDFWNTETDLMNASNRLYQQLGGYGPDNRADDNTNQSINTVSSGTRGIPGTDGNWSDPYDMIFTANNILEKGGKAKVNEAIKNRYFAEARFFRAFAYSRLIEKYGDVPLVLKTLSVDDPDLKMGRSSRESVAKAIYDDLDFAGEWLPTRAALPAIHYGRVTKSSAWALKARVALFEGTRAKFHGAVGWENHLNIAVTAATAVMGQGHKLFPSYLGEFNHSGDGASNTENIFVKLYALTILTHNTSRDLENGRIAPTRNLIRQYLYTDGLPAWNVDGHTPSAKRSALFVPEAAETSYNTILDNRDPRLSTLVYRAGEASYQRPWVPQTSLGSRTAYAGKKGFDPADWAINNSATVQRIHIRYAEVLLILAEAKFELNGSITDADLDLTVNALRARAGFAPKLTNAFITMNGLSMREEIRRERTVELALEYFRYGDLIRWKIAENVLPKDILGGKYIASEWTGTNASALKLNADGVLITEAAATRNFNPARDYLYPVPLQEITLSDGNVKQNPGWQ</sequence>
<evidence type="ECO:0000256" key="2">
    <source>
        <dbReference type="ARBA" id="ARBA00006275"/>
    </source>
</evidence>
<feature type="domain" description="RagB/SusD" evidence="6">
    <location>
        <begin position="292"/>
        <end position="555"/>
    </location>
</feature>
<dbReference type="InterPro" id="IPR033985">
    <property type="entry name" value="SusD-like_N"/>
</dbReference>
<comment type="similarity">
    <text evidence="2">Belongs to the SusD family.</text>
</comment>
<reference evidence="8 9" key="1">
    <citation type="submission" date="2016-10" db="EMBL/GenBank/DDBJ databases">
        <authorList>
            <person name="de Groot N.N."/>
        </authorList>
    </citation>
    <scope>NUCLEOTIDE SEQUENCE [LARGE SCALE GENOMIC DNA]</scope>
    <source>
        <strain evidence="8 9">DSM 18684</strain>
    </source>
</reference>
<dbReference type="InterPro" id="IPR012944">
    <property type="entry name" value="SusD_RagB_dom"/>
</dbReference>
<dbReference type="Pfam" id="PF14322">
    <property type="entry name" value="SusD-like_3"/>
    <property type="match status" value="1"/>
</dbReference>
<dbReference type="Gene3D" id="1.25.40.390">
    <property type="match status" value="1"/>
</dbReference>
<dbReference type="AlphaFoldDB" id="A0A1I2V1X7"/>
<evidence type="ECO:0000259" key="7">
    <source>
        <dbReference type="Pfam" id="PF14322"/>
    </source>
</evidence>
<accession>A0A1I2V1X7</accession>
<keyword evidence="4" id="KW-0472">Membrane</keyword>
<evidence type="ECO:0000259" key="6">
    <source>
        <dbReference type="Pfam" id="PF07980"/>
    </source>
</evidence>
<evidence type="ECO:0000313" key="8">
    <source>
        <dbReference type="EMBL" id="SFG83140.1"/>
    </source>
</evidence>
<dbReference type="Pfam" id="PF07980">
    <property type="entry name" value="SusD_RagB"/>
    <property type="match status" value="1"/>
</dbReference>
<evidence type="ECO:0000256" key="4">
    <source>
        <dbReference type="ARBA" id="ARBA00023136"/>
    </source>
</evidence>
<keyword evidence="5" id="KW-0998">Cell outer membrane</keyword>
<feature type="domain" description="SusD-like N-terminal" evidence="7">
    <location>
        <begin position="92"/>
        <end position="216"/>
    </location>
</feature>
<proteinExistence type="inferred from homology"/>
<dbReference type="GO" id="GO:0009279">
    <property type="term" value="C:cell outer membrane"/>
    <property type="evidence" value="ECO:0007669"/>
    <property type="project" value="UniProtKB-SubCell"/>
</dbReference>
<dbReference type="PROSITE" id="PS51257">
    <property type="entry name" value="PROKAR_LIPOPROTEIN"/>
    <property type="match status" value="1"/>
</dbReference>